<dbReference type="GO" id="GO:0005524">
    <property type="term" value="F:ATP binding"/>
    <property type="evidence" value="ECO:0007669"/>
    <property type="project" value="UniProtKB-UniRule"/>
</dbReference>
<evidence type="ECO:0000313" key="4">
    <source>
        <dbReference type="EMBL" id="GMI30143.1"/>
    </source>
</evidence>
<feature type="region of interest" description="Disordered" evidence="2">
    <location>
        <begin position="517"/>
        <end position="543"/>
    </location>
</feature>
<sequence length="543" mass="60375">MPQARPPTPPSLKKSLSTPKSGEDVDNTVDHKVSFGVATDIDDGSHPTKGSGVKFASTPLNKRKTPFPKNFDTRRSTALGPVVIQTVDDVKNIDPTGMQAVRILVTMYDIKQFRTNMVTNGLGIWVFYILRKYFQTRNIPVVMFIKSVTAGFKIDSMIDFIKRNHIDAVVPSDVTDTWFCAEHIDRIKEVSAIALTPSLAIYKKLEDKWQTYEFCVQHGIPTPETKLLSEAKKEGLEFPFFLKISSGTNGGRGVWLVRDQDAFDKAMAENINKECAADPENLHLTQAPTFGRIICSEVVYSHGKPLGFWFAESTSADDLAGVGVKYMCGCCTAKKGEVSHIGVTLTDEQWEAVTKIFHDVGKATSYHGMIDIEFIVAGPNQSAEEGSIWLLEMNPRFSGDIHTTLSNPGFLDLYFDVVFDRADVDAPVINFTQGTEMKADFGQWSPATFYTKNPRVLLHLRGWKSMGDVAIKGKSVKNDRTVATRASMFKGKSVTAFDDKKARQKKSIILQGKLPRFDLDEDEDDEEEGEGGKLEGKLEDVDL</sequence>
<feature type="compositionally biased region" description="Low complexity" evidence="2">
    <location>
        <begin position="11"/>
        <end position="20"/>
    </location>
</feature>
<feature type="compositionally biased region" description="Pro residues" evidence="2">
    <location>
        <begin position="1"/>
        <end position="10"/>
    </location>
</feature>
<dbReference type="PROSITE" id="PS50975">
    <property type="entry name" value="ATP_GRASP"/>
    <property type="match status" value="1"/>
</dbReference>
<dbReference type="GO" id="GO:0046872">
    <property type="term" value="F:metal ion binding"/>
    <property type="evidence" value="ECO:0007669"/>
    <property type="project" value="InterPro"/>
</dbReference>
<name>A0A9W7L4Y5_9STRA</name>
<feature type="domain" description="ATP-grasp" evidence="3">
    <location>
        <begin position="212"/>
        <end position="419"/>
    </location>
</feature>
<dbReference type="OrthoDB" id="223552at2759"/>
<reference evidence="5" key="1">
    <citation type="journal article" date="2023" name="Commun. Biol.">
        <title>Genome analysis of Parmales, the sister group of diatoms, reveals the evolutionary specialization of diatoms from phago-mixotrophs to photoautotrophs.</title>
        <authorList>
            <person name="Ban H."/>
            <person name="Sato S."/>
            <person name="Yoshikawa S."/>
            <person name="Yamada K."/>
            <person name="Nakamura Y."/>
            <person name="Ichinomiya M."/>
            <person name="Sato N."/>
            <person name="Blanc-Mathieu R."/>
            <person name="Endo H."/>
            <person name="Kuwata A."/>
            <person name="Ogata H."/>
        </authorList>
    </citation>
    <scope>NUCLEOTIDE SEQUENCE [LARGE SCALE GENOMIC DNA]</scope>
</reference>
<keyword evidence="1" id="KW-0547">Nucleotide-binding</keyword>
<gene>
    <name evidence="4" type="ORF">TrCOL_g8073</name>
</gene>
<dbReference type="AlphaFoldDB" id="A0A9W7L4Y5"/>
<accession>A0A9W7L4Y5</accession>
<organism evidence="4 5">
    <name type="scientific">Triparma columacea</name>
    <dbReference type="NCBI Taxonomy" id="722753"/>
    <lineage>
        <taxon>Eukaryota</taxon>
        <taxon>Sar</taxon>
        <taxon>Stramenopiles</taxon>
        <taxon>Ochrophyta</taxon>
        <taxon>Bolidophyceae</taxon>
        <taxon>Parmales</taxon>
        <taxon>Triparmaceae</taxon>
        <taxon>Triparma</taxon>
    </lineage>
</organism>
<dbReference type="InterPro" id="IPR013815">
    <property type="entry name" value="ATP_grasp_subdomain_1"/>
</dbReference>
<dbReference type="Gene3D" id="3.30.1490.20">
    <property type="entry name" value="ATP-grasp fold, A domain"/>
    <property type="match status" value="1"/>
</dbReference>
<evidence type="ECO:0000259" key="3">
    <source>
        <dbReference type="PROSITE" id="PS50975"/>
    </source>
</evidence>
<dbReference type="InterPro" id="IPR011761">
    <property type="entry name" value="ATP-grasp"/>
</dbReference>
<keyword evidence="5" id="KW-1185">Reference proteome</keyword>
<evidence type="ECO:0000256" key="1">
    <source>
        <dbReference type="PROSITE-ProRule" id="PRU00409"/>
    </source>
</evidence>
<feature type="compositionally biased region" description="Basic and acidic residues" evidence="2">
    <location>
        <begin position="530"/>
        <end position="543"/>
    </location>
</feature>
<feature type="region of interest" description="Disordered" evidence="2">
    <location>
        <begin position="1"/>
        <end position="59"/>
    </location>
</feature>
<dbReference type="EMBL" id="BRYA01000699">
    <property type="protein sequence ID" value="GMI30143.1"/>
    <property type="molecule type" value="Genomic_DNA"/>
</dbReference>
<keyword evidence="1" id="KW-0067">ATP-binding</keyword>
<feature type="compositionally biased region" description="Acidic residues" evidence="2">
    <location>
        <begin position="519"/>
        <end position="529"/>
    </location>
</feature>
<dbReference type="Proteomes" id="UP001165065">
    <property type="component" value="Unassembled WGS sequence"/>
</dbReference>
<protein>
    <recommendedName>
        <fullName evidence="3">ATP-grasp domain-containing protein</fullName>
    </recommendedName>
</protein>
<comment type="caution">
    <text evidence="4">The sequence shown here is derived from an EMBL/GenBank/DDBJ whole genome shotgun (WGS) entry which is preliminary data.</text>
</comment>
<evidence type="ECO:0000313" key="5">
    <source>
        <dbReference type="Proteomes" id="UP001165065"/>
    </source>
</evidence>
<evidence type="ECO:0000256" key="2">
    <source>
        <dbReference type="SAM" id="MobiDB-lite"/>
    </source>
</evidence>
<proteinExistence type="predicted"/>
<dbReference type="SUPFAM" id="SSF56059">
    <property type="entry name" value="Glutathione synthetase ATP-binding domain-like"/>
    <property type="match status" value="1"/>
</dbReference>
<dbReference type="Gene3D" id="3.30.470.20">
    <property type="entry name" value="ATP-grasp fold, B domain"/>
    <property type="match status" value="1"/>
</dbReference>